<reference evidence="4" key="1">
    <citation type="submission" date="2022-11" db="UniProtKB">
        <authorList>
            <consortium name="WormBaseParasite"/>
        </authorList>
    </citation>
    <scope>IDENTIFICATION</scope>
</reference>
<evidence type="ECO:0000256" key="1">
    <source>
        <dbReference type="SAM" id="MobiDB-lite"/>
    </source>
</evidence>
<dbReference type="PANTHER" id="PTHR12299:SF17">
    <property type="entry name" value="AT19571P-RELATED"/>
    <property type="match status" value="1"/>
</dbReference>
<feature type="compositionally biased region" description="Basic and acidic residues" evidence="1">
    <location>
        <begin position="30"/>
        <end position="41"/>
    </location>
</feature>
<evidence type="ECO:0000313" key="4">
    <source>
        <dbReference type="WBParaSite" id="ACRNAN_Path_1137.g4391.t1"/>
    </source>
</evidence>
<dbReference type="PANTHER" id="PTHR12299">
    <property type="entry name" value="HYALURONIC ACID-BINDING PROTEIN 4"/>
    <property type="match status" value="1"/>
</dbReference>
<dbReference type="InterPro" id="IPR039764">
    <property type="entry name" value="HABP4/SERBP1-like"/>
</dbReference>
<feature type="compositionally biased region" description="Basic and acidic residues" evidence="1">
    <location>
        <begin position="198"/>
        <end position="225"/>
    </location>
</feature>
<proteinExistence type="predicted"/>
<protein>
    <submittedName>
        <fullName evidence="4">Hyaluronan/mRNA-binding protein domain-containing protein</fullName>
    </submittedName>
</protein>
<feature type="compositionally biased region" description="Gly residues" evidence="1">
    <location>
        <begin position="177"/>
        <end position="189"/>
    </location>
</feature>
<feature type="compositionally biased region" description="Basic and acidic residues" evidence="1">
    <location>
        <begin position="333"/>
        <end position="346"/>
    </location>
</feature>
<name>A0A914BW37_9BILA</name>
<feature type="region of interest" description="Disordered" evidence="1">
    <location>
        <begin position="1"/>
        <end position="437"/>
    </location>
</feature>
<accession>A0A914BW37</accession>
<feature type="domain" description="Hyaluronan/mRNA-binding protein" evidence="2">
    <location>
        <begin position="201"/>
        <end position="310"/>
    </location>
</feature>
<feature type="compositionally biased region" description="Basic and acidic residues" evidence="1">
    <location>
        <begin position="288"/>
        <end position="297"/>
    </location>
</feature>
<dbReference type="Pfam" id="PF04774">
    <property type="entry name" value="HABP4_PAI-RBP1"/>
    <property type="match status" value="1"/>
</dbReference>
<dbReference type="InterPro" id="IPR006861">
    <property type="entry name" value="HABP4_PAIRBP1-bd"/>
</dbReference>
<sequence length="437" mass="47592">MEYGVNVTNKFKFLSDDEAEDPLESLAKAEAAKKDKPALSKKDKKAAAAVKQVAAVPPPKAEPEKPQRQANKENIESRDRGGPRGPRGGGRGRVNFAERKDAGNRQADANHDVMSDRFGESRPPRGGGGDRGGYGGRGGGRGFRGGDRGGFRGRPKSDTHDSGFRSGGETEEENRGPRGGGGGGRGFRGGPRRGFALRGDRHPGGDRHSGSDRTGVRQVPKREGYGKGNWGTENDELTGETEPVPPVSDTEVQKVEDRPVGEDGAQETDQEEKKKAAEEEEKANFTLEEWKALHQKVDQPNFNTRRAGEGQDQKIYSKLVPLKKDDEPEEHEEVVIVRREPREKPLNIEVNFSDSSRPRGGGERGFRGGRDRDDFRGGRGGDREDFRGGRGGDRDDFRGGRGGDRRDFRGGRTGRGGGRRADNFALNDEAFPALGKA</sequence>
<dbReference type="SMART" id="SM01233">
    <property type="entry name" value="HABP4_PAI-RBP1"/>
    <property type="match status" value="1"/>
</dbReference>
<feature type="compositionally biased region" description="Basic and acidic residues" evidence="1">
    <location>
        <begin position="144"/>
        <end position="163"/>
    </location>
</feature>
<feature type="compositionally biased region" description="Gly residues" evidence="1">
    <location>
        <begin position="83"/>
        <end position="92"/>
    </location>
</feature>
<keyword evidence="3" id="KW-1185">Reference proteome</keyword>
<dbReference type="GO" id="GO:0003723">
    <property type="term" value="F:RNA binding"/>
    <property type="evidence" value="ECO:0007669"/>
    <property type="project" value="InterPro"/>
</dbReference>
<evidence type="ECO:0000313" key="3">
    <source>
        <dbReference type="Proteomes" id="UP000887540"/>
    </source>
</evidence>
<feature type="compositionally biased region" description="Basic and acidic residues" evidence="1">
    <location>
        <begin position="356"/>
        <end position="410"/>
    </location>
</feature>
<dbReference type="GO" id="GO:0005634">
    <property type="term" value="C:nucleus"/>
    <property type="evidence" value="ECO:0007669"/>
    <property type="project" value="TreeGrafter"/>
</dbReference>
<evidence type="ECO:0000259" key="2">
    <source>
        <dbReference type="SMART" id="SM01233"/>
    </source>
</evidence>
<dbReference type="AlphaFoldDB" id="A0A914BW37"/>
<dbReference type="WBParaSite" id="ACRNAN_Path_1137.g4391.t1">
    <property type="protein sequence ID" value="ACRNAN_Path_1137.g4391.t1"/>
    <property type="gene ID" value="ACRNAN_Path_1137.g4391"/>
</dbReference>
<feature type="compositionally biased region" description="Basic and acidic residues" evidence="1">
    <location>
        <begin position="61"/>
        <end position="82"/>
    </location>
</feature>
<feature type="compositionally biased region" description="Gly residues" evidence="1">
    <location>
        <begin position="125"/>
        <end position="143"/>
    </location>
</feature>
<feature type="compositionally biased region" description="Basic and acidic residues" evidence="1">
    <location>
        <begin position="96"/>
        <end position="123"/>
    </location>
</feature>
<dbReference type="Proteomes" id="UP000887540">
    <property type="component" value="Unplaced"/>
</dbReference>
<dbReference type="GO" id="GO:0005737">
    <property type="term" value="C:cytoplasm"/>
    <property type="evidence" value="ECO:0007669"/>
    <property type="project" value="TreeGrafter"/>
</dbReference>
<feature type="compositionally biased region" description="Basic and acidic residues" evidence="1">
    <location>
        <begin position="251"/>
        <end position="261"/>
    </location>
</feature>
<organism evidence="3 4">
    <name type="scientific">Acrobeloides nanus</name>
    <dbReference type="NCBI Taxonomy" id="290746"/>
    <lineage>
        <taxon>Eukaryota</taxon>
        <taxon>Metazoa</taxon>
        <taxon>Ecdysozoa</taxon>
        <taxon>Nematoda</taxon>
        <taxon>Chromadorea</taxon>
        <taxon>Rhabditida</taxon>
        <taxon>Tylenchina</taxon>
        <taxon>Cephalobomorpha</taxon>
        <taxon>Cephaloboidea</taxon>
        <taxon>Cephalobidae</taxon>
        <taxon>Acrobeloides</taxon>
    </lineage>
</organism>